<name>A0AAV1Q2M8_SCOSC</name>
<evidence type="ECO:0000313" key="2">
    <source>
        <dbReference type="EMBL" id="CAK6977733.1"/>
    </source>
</evidence>
<dbReference type="GO" id="GO:0016874">
    <property type="term" value="F:ligase activity"/>
    <property type="evidence" value="ECO:0007669"/>
    <property type="project" value="UniProtKB-KW"/>
</dbReference>
<dbReference type="AlphaFoldDB" id="A0AAV1Q2M8"/>
<keyword evidence="2" id="KW-0436">Ligase</keyword>
<keyword evidence="3" id="KW-1185">Reference proteome</keyword>
<proteinExistence type="predicted"/>
<sequence length="115" mass="13211">MVLPALCHLFRVMEVSDDDPGYVLRFKAAFTSDVSKSEREEVWKLIKEENAQQPEPHRETEPDPPKKKMNLLFAASDSDEEGDPASDMSVDRYRDQLGCVHAYGIKFSKDILFIY</sequence>
<protein>
    <submittedName>
        <fullName evidence="2">E3 SUMO-protein ligase ZBED1-like</fullName>
    </submittedName>
</protein>
<comment type="caution">
    <text evidence="2">The sequence shown here is derived from an EMBL/GenBank/DDBJ whole genome shotgun (WGS) entry which is preliminary data.</text>
</comment>
<accession>A0AAV1Q2M8</accession>
<dbReference type="Proteomes" id="UP001314229">
    <property type="component" value="Unassembled WGS sequence"/>
</dbReference>
<feature type="compositionally biased region" description="Basic and acidic residues" evidence="1">
    <location>
        <begin position="47"/>
        <end position="66"/>
    </location>
</feature>
<organism evidence="2 3">
    <name type="scientific">Scomber scombrus</name>
    <name type="common">Atlantic mackerel</name>
    <name type="synonym">Scomber vernalis</name>
    <dbReference type="NCBI Taxonomy" id="13677"/>
    <lineage>
        <taxon>Eukaryota</taxon>
        <taxon>Metazoa</taxon>
        <taxon>Chordata</taxon>
        <taxon>Craniata</taxon>
        <taxon>Vertebrata</taxon>
        <taxon>Euteleostomi</taxon>
        <taxon>Actinopterygii</taxon>
        <taxon>Neopterygii</taxon>
        <taxon>Teleostei</taxon>
        <taxon>Neoteleostei</taxon>
        <taxon>Acanthomorphata</taxon>
        <taxon>Pelagiaria</taxon>
        <taxon>Scombriformes</taxon>
        <taxon>Scombridae</taxon>
        <taxon>Scomber</taxon>
    </lineage>
</organism>
<evidence type="ECO:0000256" key="1">
    <source>
        <dbReference type="SAM" id="MobiDB-lite"/>
    </source>
</evidence>
<feature type="region of interest" description="Disordered" evidence="1">
    <location>
        <begin position="47"/>
        <end position="69"/>
    </location>
</feature>
<gene>
    <name evidence="2" type="ORF">FSCOSCO3_A000604</name>
</gene>
<evidence type="ECO:0000313" key="3">
    <source>
        <dbReference type="Proteomes" id="UP001314229"/>
    </source>
</evidence>
<reference evidence="2 3" key="1">
    <citation type="submission" date="2024-01" db="EMBL/GenBank/DDBJ databases">
        <authorList>
            <person name="Alioto T."/>
            <person name="Alioto T."/>
            <person name="Gomez Garrido J."/>
        </authorList>
    </citation>
    <scope>NUCLEOTIDE SEQUENCE [LARGE SCALE GENOMIC DNA]</scope>
</reference>
<dbReference type="EMBL" id="CAWUFR010000427">
    <property type="protein sequence ID" value="CAK6977733.1"/>
    <property type="molecule type" value="Genomic_DNA"/>
</dbReference>